<dbReference type="GO" id="GO:0005737">
    <property type="term" value="C:cytoplasm"/>
    <property type="evidence" value="ECO:0007669"/>
    <property type="project" value="TreeGrafter"/>
</dbReference>
<reference evidence="3" key="1">
    <citation type="submission" date="2017-02" db="UniProtKB">
        <authorList>
            <consortium name="WormBaseParasite"/>
        </authorList>
    </citation>
    <scope>IDENTIFICATION</scope>
</reference>
<name>A0A0R3S5I5_9BILA</name>
<evidence type="ECO:0000313" key="3">
    <source>
        <dbReference type="WBParaSite" id="EEL_0001005401-mRNA-1"/>
    </source>
</evidence>
<evidence type="ECO:0000313" key="2">
    <source>
        <dbReference type="Proteomes" id="UP000050640"/>
    </source>
</evidence>
<dbReference type="STRING" id="1147741.A0A0R3S5I5"/>
<keyword evidence="2" id="KW-1185">Reference proteome</keyword>
<evidence type="ECO:0000256" key="1">
    <source>
        <dbReference type="ARBA" id="ARBA00022658"/>
    </source>
</evidence>
<dbReference type="InterPro" id="IPR051336">
    <property type="entry name" value="RhoGEF_Guanine_NuclExch_SF"/>
</dbReference>
<keyword evidence="1" id="KW-0344">Guanine-nucleotide releasing factor</keyword>
<dbReference type="PANTHER" id="PTHR22826:SF211">
    <property type="entry name" value="LD43457P"/>
    <property type="match status" value="1"/>
</dbReference>
<dbReference type="Proteomes" id="UP000050640">
    <property type="component" value="Unplaced"/>
</dbReference>
<protein>
    <submittedName>
        <fullName evidence="3">Uncharacterized protein</fullName>
    </submittedName>
</protein>
<dbReference type="GO" id="GO:0005085">
    <property type="term" value="F:guanyl-nucleotide exchange factor activity"/>
    <property type="evidence" value="ECO:0007669"/>
    <property type="project" value="UniProtKB-KW"/>
</dbReference>
<dbReference type="PANTHER" id="PTHR22826">
    <property type="entry name" value="RHO GUANINE EXCHANGE FACTOR-RELATED"/>
    <property type="match status" value="1"/>
</dbReference>
<organism evidence="2 3">
    <name type="scientific">Elaeophora elaphi</name>
    <dbReference type="NCBI Taxonomy" id="1147741"/>
    <lineage>
        <taxon>Eukaryota</taxon>
        <taxon>Metazoa</taxon>
        <taxon>Ecdysozoa</taxon>
        <taxon>Nematoda</taxon>
        <taxon>Chromadorea</taxon>
        <taxon>Rhabditida</taxon>
        <taxon>Spirurina</taxon>
        <taxon>Spiruromorpha</taxon>
        <taxon>Filarioidea</taxon>
        <taxon>Onchocercidae</taxon>
        <taxon>Elaeophora</taxon>
    </lineage>
</organism>
<proteinExistence type="predicted"/>
<dbReference type="WBParaSite" id="EEL_0001005401-mRNA-1">
    <property type="protein sequence ID" value="EEL_0001005401-mRNA-1"/>
    <property type="gene ID" value="EEL_0001005401"/>
</dbReference>
<accession>A0A0R3S5I5</accession>
<dbReference type="AlphaFoldDB" id="A0A0R3S5I5"/>
<sequence length="210" mass="24625">MTVKKKGMEQSEEVVICQSSLELRRYIGPDCLTMDVGGALKYNHLEWVQHRMDIERMKSSATVIAQSLSEFGRCLKETELPNDVETTARILEIQTAERDAIKEDFRISIRKGLSLLRHVRQLDVKPEHEQLSPTRQILFCFGCGHAIACRFDSFNLTNKKKLLHNVTAIERMLIQLEETERSFDAFWMKHEKRLTECLKLRRFEDSFRKH</sequence>